<dbReference type="InterPro" id="IPR003594">
    <property type="entry name" value="HATPase_dom"/>
</dbReference>
<dbReference type="Gene3D" id="3.30.565.10">
    <property type="entry name" value="Histidine kinase-like ATPase, C-terminal domain"/>
    <property type="match status" value="1"/>
</dbReference>
<evidence type="ECO:0000256" key="6">
    <source>
        <dbReference type="ARBA" id="ARBA00022679"/>
    </source>
</evidence>
<dbReference type="InterPro" id="IPR003661">
    <property type="entry name" value="HisK_dim/P_dom"/>
</dbReference>
<dbReference type="Pfam" id="PF02518">
    <property type="entry name" value="HATPase_c"/>
    <property type="match status" value="1"/>
</dbReference>
<dbReference type="Pfam" id="PF00072">
    <property type="entry name" value="Response_reg"/>
    <property type="match status" value="1"/>
</dbReference>
<evidence type="ECO:0000256" key="4">
    <source>
        <dbReference type="ARBA" id="ARBA00018672"/>
    </source>
</evidence>
<proteinExistence type="inferred from homology"/>
<dbReference type="InterPro" id="IPR005467">
    <property type="entry name" value="His_kinase_dom"/>
</dbReference>
<keyword evidence="8" id="KW-0902">Two-component regulatory system</keyword>
<feature type="transmembrane region" description="Helical" evidence="12">
    <location>
        <begin position="284"/>
        <end position="309"/>
    </location>
</feature>
<keyword evidence="16" id="KW-1185">Reference proteome</keyword>
<dbReference type="EC" id="2.7.13.3" evidence="3"/>
<name>A0A4P9C3P7_EUBML</name>
<dbReference type="SMART" id="SM00388">
    <property type="entry name" value="HisKA"/>
    <property type="match status" value="1"/>
</dbReference>
<dbReference type="CDD" id="cd00082">
    <property type="entry name" value="HisKA"/>
    <property type="match status" value="1"/>
</dbReference>
<evidence type="ECO:0000313" key="15">
    <source>
        <dbReference type="EMBL" id="QCT69890.1"/>
    </source>
</evidence>
<accession>A0A4P9C3P7</accession>
<keyword evidence="12" id="KW-1133">Transmembrane helix</keyword>
<dbReference type="InterPro" id="IPR001789">
    <property type="entry name" value="Sig_transdc_resp-reg_receiver"/>
</dbReference>
<evidence type="ECO:0000256" key="8">
    <source>
        <dbReference type="ARBA" id="ARBA00023012"/>
    </source>
</evidence>
<dbReference type="SUPFAM" id="SSF52172">
    <property type="entry name" value="CheY-like"/>
    <property type="match status" value="1"/>
</dbReference>
<keyword evidence="12" id="KW-0472">Membrane</keyword>
<evidence type="ECO:0000256" key="9">
    <source>
        <dbReference type="ARBA" id="ARBA00024867"/>
    </source>
</evidence>
<feature type="transmembrane region" description="Helical" evidence="12">
    <location>
        <begin position="16"/>
        <end position="37"/>
    </location>
</feature>
<dbReference type="InterPro" id="IPR036890">
    <property type="entry name" value="HATPase_C_sf"/>
</dbReference>
<feature type="modified residue" description="4-aspartylphosphate" evidence="11">
    <location>
        <position position="774"/>
    </location>
</feature>
<dbReference type="Gene3D" id="3.40.50.2300">
    <property type="match status" value="1"/>
</dbReference>
<dbReference type="Gene3D" id="3.30.450.20">
    <property type="entry name" value="PAS domain"/>
    <property type="match status" value="1"/>
</dbReference>
<evidence type="ECO:0000256" key="10">
    <source>
        <dbReference type="ARBA" id="ARBA00074306"/>
    </source>
</evidence>
<comment type="similarity">
    <text evidence="2">In the N-terminal section; belongs to the phytochrome family.</text>
</comment>
<dbReference type="PROSITE" id="PS50110">
    <property type="entry name" value="RESPONSE_REGULATORY"/>
    <property type="match status" value="1"/>
</dbReference>
<dbReference type="SUPFAM" id="SSF47384">
    <property type="entry name" value="Homodimeric domain of signal transducing histidine kinase"/>
    <property type="match status" value="1"/>
</dbReference>
<dbReference type="FunFam" id="3.30.565.10:FF:000010">
    <property type="entry name" value="Sensor histidine kinase RcsC"/>
    <property type="match status" value="1"/>
</dbReference>
<evidence type="ECO:0000256" key="7">
    <source>
        <dbReference type="ARBA" id="ARBA00022777"/>
    </source>
</evidence>
<dbReference type="SMART" id="SM00387">
    <property type="entry name" value="HATPase_c"/>
    <property type="match status" value="1"/>
</dbReference>
<feature type="domain" description="Histidine kinase" evidence="13">
    <location>
        <begin position="471"/>
        <end position="695"/>
    </location>
</feature>
<evidence type="ECO:0000256" key="3">
    <source>
        <dbReference type="ARBA" id="ARBA00012438"/>
    </source>
</evidence>
<dbReference type="PRINTS" id="PR00344">
    <property type="entry name" value="BCTRLSENSOR"/>
</dbReference>
<evidence type="ECO:0000256" key="1">
    <source>
        <dbReference type="ARBA" id="ARBA00000085"/>
    </source>
</evidence>
<dbReference type="InterPro" id="IPR004358">
    <property type="entry name" value="Sig_transdc_His_kin-like_C"/>
</dbReference>
<feature type="domain" description="Response regulatory" evidence="14">
    <location>
        <begin position="722"/>
        <end position="843"/>
    </location>
</feature>
<dbReference type="KEGG" id="emt:CPZ25_000735"/>
<evidence type="ECO:0000259" key="13">
    <source>
        <dbReference type="PROSITE" id="PS50109"/>
    </source>
</evidence>
<dbReference type="GO" id="GO:0000155">
    <property type="term" value="F:phosphorelay sensor kinase activity"/>
    <property type="evidence" value="ECO:0007669"/>
    <property type="project" value="InterPro"/>
</dbReference>
<keyword evidence="7" id="KW-0418">Kinase</keyword>
<dbReference type="Proteomes" id="UP000218387">
    <property type="component" value="Chromosome"/>
</dbReference>
<gene>
    <name evidence="15" type="ORF">CPZ25_000735</name>
</gene>
<comment type="catalytic activity">
    <reaction evidence="1">
        <text>ATP + protein L-histidine = ADP + protein N-phospho-L-histidine.</text>
        <dbReference type="EC" id="2.7.13.3"/>
    </reaction>
</comment>
<dbReference type="Pfam" id="PF00512">
    <property type="entry name" value="HisKA"/>
    <property type="match status" value="1"/>
</dbReference>
<evidence type="ECO:0000259" key="14">
    <source>
        <dbReference type="PROSITE" id="PS50110"/>
    </source>
</evidence>
<dbReference type="RefSeq" id="WP_096919357.1">
    <property type="nucleotide sequence ID" value="NZ_CP029487.1"/>
</dbReference>
<dbReference type="PANTHER" id="PTHR43047:SF64">
    <property type="entry name" value="HISTIDINE KINASE CONTAINING CHEY-HOMOLOGOUS RECEIVER DOMAIN AND PAS DOMAIN-RELATED"/>
    <property type="match status" value="1"/>
</dbReference>
<dbReference type="EMBL" id="CP029487">
    <property type="protein sequence ID" value="QCT69890.1"/>
    <property type="molecule type" value="Genomic_DNA"/>
</dbReference>
<dbReference type="AlphaFoldDB" id="A0A4P9C3P7"/>
<keyword evidence="6" id="KW-0808">Transferase</keyword>
<sequence length="850" mass="94912">MIKKLDKERSRSYLKWLYFLIVVVFGVIIVISIQMVVRKMEDSAVSTSQYLLEQLRDNLSYTMKDDSEAIAYFADTLDVNAPPAELQRDMAAFKENYGFLEVAVLDQNQEGYSSTGEVFRLPDQEVLEGGAFTGFSNAFHGGAGVWETDYRAPIVRDGAEAGAVYVRVPLNKYGADNAMTYYGGQGMAYLFDVNTKKMVLMPTTPNLIMNYMSEIDMVFTELGFDKTLMDTSVYPAIAGRERLVLQGQLDGERVYITLLPMSNQESWYICGIVPESAVLQEASLILKILFGVMAGMGVVMLLVLAYVVYESRCGARRKQEQLQEAELQNAVYDTVGDASDTILCVFNRERQTCDIVFHNIVRILGVDGDSLMADSSALGMLLNSLVPGLYGRMLRGEIDAEEVIPLVYDHPVRHERRNIRLTVKPLNIEGRACYMLMMEDITEDMKIQMSLRTALENANQANQAKSDFLSRMSHDIRTPINAIIGMREIAVRHLDEPEKISDCLGKIEVSSRHLLELVNDILDLSKIESGKLSLRNDPFNLTDCMADVMSIIKPQAQAKGQRLTLDAERVAHKQLIGDDMRLQQILINLLSNSVKYTQEGGEIALTLEERPSTRRAYSTYVFTVRDNGVGMSAEFIEKIGKPFEQETNIFHKSELGSGLGLSIVKNLVSLKGGTLDIESEKGQGTTTRVELTFEIDEQSRQSGAKQPGADEQFSTESLKGRRVLVVEDNALNREIAVELLQMQDMAVETAVDGRDAVAKFKESSPGHYDLILMDLQMPGMDGCEATRIIRGLSRDDARAVPIVAMTANAFSEDVSRCRRAGMNAHLSKPIELDAMYACLVRQLEKRPEKN</sequence>
<dbReference type="Gene3D" id="1.10.287.130">
    <property type="match status" value="1"/>
</dbReference>
<keyword evidence="5 11" id="KW-0597">Phosphoprotein</keyword>
<evidence type="ECO:0000256" key="5">
    <source>
        <dbReference type="ARBA" id="ARBA00022553"/>
    </source>
</evidence>
<comment type="function">
    <text evidence="9">May play the central regulatory role in sporulation. It may be an element of the effector pathway responsible for the activation of sporulation genes in response to nutritional stress. Spo0A may act in concert with spo0H (a sigma factor) to control the expression of some genes that are critical to the sporulation process.</text>
</comment>
<evidence type="ECO:0000256" key="2">
    <source>
        <dbReference type="ARBA" id="ARBA00006402"/>
    </source>
</evidence>
<reference evidence="15 16" key="1">
    <citation type="submission" date="2018-05" db="EMBL/GenBank/DDBJ databases">
        <title>Genome comparison of Eubacterium sp.</title>
        <authorList>
            <person name="Feng Y."/>
            <person name="Sanchez-Andrea I."/>
            <person name="Stams A.J.M."/>
            <person name="De Vos W.M."/>
        </authorList>
    </citation>
    <scope>NUCLEOTIDE SEQUENCE [LARGE SCALE GENOMIC DNA]</scope>
    <source>
        <strain evidence="15 16">YI</strain>
    </source>
</reference>
<protein>
    <recommendedName>
        <fullName evidence="10">Circadian input-output histidine kinase CikA</fullName>
        <ecNumber evidence="3">2.7.13.3</ecNumber>
    </recommendedName>
    <alternativeName>
        <fullName evidence="4">Stage 0 sporulation protein A homolog</fullName>
    </alternativeName>
</protein>
<dbReference type="CDD" id="cd17546">
    <property type="entry name" value="REC_hyHK_CKI1_RcsC-like"/>
    <property type="match status" value="1"/>
</dbReference>
<evidence type="ECO:0000313" key="16">
    <source>
        <dbReference type="Proteomes" id="UP000218387"/>
    </source>
</evidence>
<dbReference type="SMART" id="SM00448">
    <property type="entry name" value="REC"/>
    <property type="match status" value="1"/>
</dbReference>
<keyword evidence="12" id="KW-0812">Transmembrane</keyword>
<dbReference type="InterPro" id="IPR011006">
    <property type="entry name" value="CheY-like_superfamily"/>
</dbReference>
<dbReference type="PANTHER" id="PTHR43047">
    <property type="entry name" value="TWO-COMPONENT HISTIDINE PROTEIN KINASE"/>
    <property type="match status" value="1"/>
</dbReference>
<dbReference type="InterPro" id="IPR036097">
    <property type="entry name" value="HisK_dim/P_sf"/>
</dbReference>
<evidence type="ECO:0000256" key="11">
    <source>
        <dbReference type="PROSITE-ProRule" id="PRU00169"/>
    </source>
</evidence>
<organism evidence="15 16">
    <name type="scientific">Eubacterium maltosivorans</name>
    <dbReference type="NCBI Taxonomy" id="2041044"/>
    <lineage>
        <taxon>Bacteria</taxon>
        <taxon>Bacillati</taxon>
        <taxon>Bacillota</taxon>
        <taxon>Clostridia</taxon>
        <taxon>Eubacteriales</taxon>
        <taxon>Eubacteriaceae</taxon>
        <taxon>Eubacterium</taxon>
    </lineage>
</organism>
<dbReference type="PROSITE" id="PS50109">
    <property type="entry name" value="HIS_KIN"/>
    <property type="match status" value="1"/>
</dbReference>
<dbReference type="SUPFAM" id="SSF55874">
    <property type="entry name" value="ATPase domain of HSP90 chaperone/DNA topoisomerase II/histidine kinase"/>
    <property type="match status" value="1"/>
</dbReference>
<evidence type="ECO:0000256" key="12">
    <source>
        <dbReference type="SAM" id="Phobius"/>
    </source>
</evidence>